<dbReference type="AlphaFoldDB" id="A0A1H8T903"/>
<dbReference type="Pfam" id="PF13566">
    <property type="entry name" value="DUF4130"/>
    <property type="match status" value="1"/>
</dbReference>
<evidence type="ECO:0000313" key="2">
    <source>
        <dbReference type="EMBL" id="SEO87295.1"/>
    </source>
</evidence>
<dbReference type="Proteomes" id="UP000198847">
    <property type="component" value="Unassembled WGS sequence"/>
</dbReference>
<reference evidence="2 3" key="1">
    <citation type="submission" date="2016-10" db="EMBL/GenBank/DDBJ databases">
        <authorList>
            <person name="de Groot N.N."/>
        </authorList>
    </citation>
    <scope>NUCLEOTIDE SEQUENCE [LARGE SCALE GENOMIC DNA]</scope>
    <source>
        <strain evidence="2 3">DSM 13305</strain>
    </source>
</reference>
<keyword evidence="3" id="KW-1185">Reference proteome</keyword>
<organism evidence="2 3">
    <name type="scientific">Propionispora vibrioides</name>
    <dbReference type="NCBI Taxonomy" id="112903"/>
    <lineage>
        <taxon>Bacteria</taxon>
        <taxon>Bacillati</taxon>
        <taxon>Bacillota</taxon>
        <taxon>Negativicutes</taxon>
        <taxon>Selenomonadales</taxon>
        <taxon>Sporomusaceae</taxon>
        <taxon>Propionispora</taxon>
    </lineage>
</organism>
<name>A0A1H8T903_9FIRM</name>
<evidence type="ECO:0000259" key="1">
    <source>
        <dbReference type="Pfam" id="PF13566"/>
    </source>
</evidence>
<evidence type="ECO:0000313" key="3">
    <source>
        <dbReference type="Proteomes" id="UP000198847"/>
    </source>
</evidence>
<dbReference type="InterPro" id="IPR025404">
    <property type="entry name" value="DUF4130"/>
</dbReference>
<sequence length="280" mass="31498">MIFCSPTPASIIKAALLAKLHNDLPCIKGEETCLGLFALTESHDANRFSLRDLIEQLQLSCGLQADWLATDSVRTLLRHINANLRYGAADRSAVIFAAVEQALVYGPAYTLCGIGDISRIFVLRTRAVAHEIHRMTGFIRFSPGENNRTLIAVPQLFHQTADLILERLAARYPGHKLVFLLDDRALVLENKAITCESVDHYQPYVAQDNFKELWETYYRSQYITTRKNIKLASRVIPKKYWSWLAEGKILAQEAGESAKTAVPMQKPDGFPWPPAPESFP</sequence>
<gene>
    <name evidence="2" type="ORF">SAMN04490178_10666</name>
</gene>
<dbReference type="STRING" id="112903.SAMN04490178_10666"/>
<protein>
    <submittedName>
        <fullName evidence="2">Probable DNA metabolism protein</fullName>
    </submittedName>
</protein>
<proteinExistence type="predicted"/>
<feature type="domain" description="DUF4130" evidence="1">
    <location>
        <begin position="92"/>
        <end position="246"/>
    </location>
</feature>
<accession>A0A1H8T903</accession>
<dbReference type="RefSeq" id="WP_177173492.1">
    <property type="nucleotide sequence ID" value="NZ_FODY01000006.1"/>
</dbReference>
<dbReference type="EMBL" id="FODY01000006">
    <property type="protein sequence ID" value="SEO87295.1"/>
    <property type="molecule type" value="Genomic_DNA"/>
</dbReference>